<dbReference type="InterPro" id="IPR036291">
    <property type="entry name" value="NAD(P)-bd_dom_sf"/>
</dbReference>
<dbReference type="InterPro" id="IPR008030">
    <property type="entry name" value="NmrA-like"/>
</dbReference>
<dbReference type="Gene3D" id="3.90.25.10">
    <property type="entry name" value="UDP-galactose 4-epimerase, domain 1"/>
    <property type="match status" value="1"/>
</dbReference>
<dbReference type="CDD" id="cd05251">
    <property type="entry name" value="NmrA_like_SDR_a"/>
    <property type="match status" value="1"/>
</dbReference>
<evidence type="ECO:0000256" key="2">
    <source>
        <dbReference type="ARBA" id="ARBA00022857"/>
    </source>
</evidence>
<evidence type="ECO:0000259" key="3">
    <source>
        <dbReference type="Pfam" id="PF05368"/>
    </source>
</evidence>
<dbReference type="Pfam" id="PF05368">
    <property type="entry name" value="NmrA"/>
    <property type="match status" value="1"/>
</dbReference>
<keyword evidence="2" id="KW-0521">NADP</keyword>
<dbReference type="Proteomes" id="UP000198844">
    <property type="component" value="Unassembled WGS sequence"/>
</dbReference>
<feature type="domain" description="NmrA-like" evidence="3">
    <location>
        <begin position="3"/>
        <end position="302"/>
    </location>
</feature>
<evidence type="ECO:0000313" key="4">
    <source>
        <dbReference type="EMBL" id="SFU24903.1"/>
    </source>
</evidence>
<reference evidence="4 5" key="1">
    <citation type="submission" date="2016-10" db="EMBL/GenBank/DDBJ databases">
        <authorList>
            <person name="de Groot N.N."/>
        </authorList>
    </citation>
    <scope>NUCLEOTIDE SEQUENCE [LARGE SCALE GENOMIC DNA]</scope>
    <source>
        <strain evidence="4 5">LMG 27731</strain>
    </source>
</reference>
<protein>
    <submittedName>
        <fullName evidence="4">Uncharacterized conserved protein YbjT, contains NAD(P)-binding and DUF2867 domains</fullName>
    </submittedName>
</protein>
<dbReference type="SUPFAM" id="SSF51735">
    <property type="entry name" value="NAD(P)-binding Rossmann-fold domains"/>
    <property type="match status" value="1"/>
</dbReference>
<sequence length="320" mass="35103">MPLITVAGASSKQGRSVASTLLDSGRYRVRALARSVDSEPMRELARRGAEVVVAPLEAGRKAQFAAALRGSHGAFLMTPPIAPVPPPGRPELALGMELADAALAAGVEHVVWSSLENVDDRTGGTLWAPHFTEKALVEAYLRTLPLHSSFIQLAFFYSNFLEHYLPRPQTDGGLSFPVYLPPDTPVPFVDPLTATGPAVMAHFDNPESYSGRTLPVIGEVLTARELVETFVRVSGVRAHYTSAYTREDLLKNFPAFGADEWLVRELVGMVTYAVEYGYYAPDRDLAWSRRNDPTALTWEDFLRRSGWRGEHMSFGVAIGT</sequence>
<accession>A0A1I7ELU5</accession>
<evidence type="ECO:0000256" key="1">
    <source>
        <dbReference type="ARBA" id="ARBA00006328"/>
    </source>
</evidence>
<dbReference type="PANTHER" id="PTHR42748:SF7">
    <property type="entry name" value="NMRA LIKE REDOX SENSOR 1-RELATED"/>
    <property type="match status" value="1"/>
</dbReference>
<organism evidence="4 5">
    <name type="scientific">Paraburkholderia aspalathi</name>
    <dbReference type="NCBI Taxonomy" id="1324617"/>
    <lineage>
        <taxon>Bacteria</taxon>
        <taxon>Pseudomonadati</taxon>
        <taxon>Pseudomonadota</taxon>
        <taxon>Betaproteobacteria</taxon>
        <taxon>Burkholderiales</taxon>
        <taxon>Burkholderiaceae</taxon>
        <taxon>Paraburkholderia</taxon>
    </lineage>
</organism>
<name>A0A1I7ELU5_9BURK</name>
<dbReference type="EMBL" id="FPBH01000030">
    <property type="protein sequence ID" value="SFU24903.1"/>
    <property type="molecule type" value="Genomic_DNA"/>
</dbReference>
<dbReference type="InterPro" id="IPR051164">
    <property type="entry name" value="NmrA-like_oxidored"/>
</dbReference>
<evidence type="ECO:0000313" key="5">
    <source>
        <dbReference type="Proteomes" id="UP000198844"/>
    </source>
</evidence>
<comment type="similarity">
    <text evidence="1">Belongs to the NmrA-type oxidoreductase family.</text>
</comment>
<dbReference type="Gene3D" id="3.40.50.720">
    <property type="entry name" value="NAD(P)-binding Rossmann-like Domain"/>
    <property type="match status" value="1"/>
</dbReference>
<dbReference type="PANTHER" id="PTHR42748">
    <property type="entry name" value="NITROGEN METABOLITE REPRESSION PROTEIN NMRA FAMILY MEMBER"/>
    <property type="match status" value="1"/>
</dbReference>
<gene>
    <name evidence="4" type="ORF">SAMN05192563_103099</name>
</gene>
<dbReference type="AlphaFoldDB" id="A0A1I7ELU5"/>
<proteinExistence type="inferred from homology"/>